<reference evidence="1" key="1">
    <citation type="submission" date="2021-10" db="EMBL/GenBank/DDBJ databases">
        <authorList>
            <person name="Valenzuela N."/>
            <person name="Pablo J."/>
            <person name="Strother B."/>
            <person name="Cravalho Y."/>
            <person name="Barto Z."/>
            <person name="Kane C."/>
            <person name="Chong R.A."/>
            <person name="Kawasaki K."/>
            <person name="Cruz S."/>
            <person name="Porter M.L."/>
            <person name="Pearce R."/>
            <person name="Hohenstein G."/>
            <person name="Li K."/>
            <person name="Kaniho J."/>
            <person name="Sadones M."/>
            <person name="Hamlin F."/>
            <person name="Daniels M."/>
            <person name="McKee K."/>
            <person name="Reed F."/>
            <person name="Donachie S."/>
            <person name="Bollivar D.W."/>
            <person name="Garlena R.A."/>
            <person name="Russell D.A."/>
            <person name="Jacobs-Sera D."/>
            <person name="Hatfull G.F."/>
        </authorList>
    </citation>
    <scope>NUCLEOTIDE SEQUENCE</scope>
</reference>
<evidence type="ECO:0000313" key="1">
    <source>
        <dbReference type="EMBL" id="UGL61941.1"/>
    </source>
</evidence>
<dbReference type="Proteomes" id="UP000827897">
    <property type="component" value="Segment"/>
</dbReference>
<sequence>MIIKSDTQNEITTTRRTIVVEDGPVLSEGDNYYPGTFFRVDRISVKTTTLNDDVSVRVSGKRCAPVVGGEQDNFRHELSRRDAERAGNDMTWLDELLSK</sequence>
<keyword evidence="2" id="KW-1185">Reference proteome</keyword>
<accession>A0AAE8YK57</accession>
<protein>
    <submittedName>
        <fullName evidence="1">Uncharacterized protein</fullName>
    </submittedName>
</protein>
<organism evidence="1 2">
    <name type="scientific">Arthrobacter phage EastWest</name>
    <dbReference type="NCBI Taxonomy" id="2894292"/>
    <lineage>
        <taxon>Viruses</taxon>
        <taxon>Duplodnaviria</taxon>
        <taxon>Heunggongvirae</taxon>
        <taxon>Uroviricota</taxon>
        <taxon>Caudoviricetes</taxon>
        <taxon>Berryhillviridae</taxon>
        <taxon>Eastwestvirus</taxon>
        <taxon>Eastwestvirus eastwest</taxon>
    </lineage>
</organism>
<evidence type="ECO:0000313" key="2">
    <source>
        <dbReference type="Proteomes" id="UP000827897"/>
    </source>
</evidence>
<gene>
    <name evidence="1" type="primary">58</name>
    <name evidence="1" type="ORF">SEA_EASTWEST_58</name>
</gene>
<dbReference type="EMBL" id="OK999980">
    <property type="protein sequence ID" value="UGL61941.1"/>
    <property type="molecule type" value="Genomic_DNA"/>
</dbReference>
<name>A0AAE8YK57_9CAUD</name>
<proteinExistence type="predicted"/>